<evidence type="ECO:0000313" key="8">
    <source>
        <dbReference type="Proteomes" id="UP000518288"/>
    </source>
</evidence>
<evidence type="ECO:0000256" key="4">
    <source>
        <dbReference type="HAMAP-Rule" id="MF_01457"/>
    </source>
</evidence>
<evidence type="ECO:0000313" key="7">
    <source>
        <dbReference type="EMBL" id="NYG33392.1"/>
    </source>
</evidence>
<comment type="subcellular location">
    <subcellularLocation>
        <location evidence="4">Bacterial flagellum basal body</location>
    </subcellularLocation>
</comment>
<evidence type="ECO:0000256" key="2">
    <source>
        <dbReference type="ARBA" id="ARBA00022741"/>
    </source>
</evidence>
<keyword evidence="3 4" id="KW-0975">Bacterial flagellum</keyword>
<dbReference type="EMBL" id="JACCFH010000001">
    <property type="protein sequence ID" value="NYG33392.1"/>
    <property type="molecule type" value="Genomic_DNA"/>
</dbReference>
<gene>
    <name evidence="4" type="primary">ycgR</name>
    <name evidence="7" type="ORF">BDD16_002378</name>
</gene>
<dbReference type="Pfam" id="PF07317">
    <property type="entry name" value="PilZN"/>
    <property type="match status" value="1"/>
</dbReference>
<dbReference type="GO" id="GO:0071945">
    <property type="term" value="P:regulation of bacterial-type flagellum-dependent cell motility by regulation of motor speed"/>
    <property type="evidence" value="ECO:0007669"/>
    <property type="project" value="UniProtKB-UniRule"/>
</dbReference>
<organism evidence="7 8">
    <name type="scientific">Sphaerotilus montanus</name>
    <dbReference type="NCBI Taxonomy" id="522889"/>
    <lineage>
        <taxon>Bacteria</taxon>
        <taxon>Pseudomonadati</taxon>
        <taxon>Pseudomonadota</taxon>
        <taxon>Betaproteobacteria</taxon>
        <taxon>Burkholderiales</taxon>
        <taxon>Sphaerotilaceae</taxon>
        <taxon>Sphaerotilus</taxon>
    </lineage>
</organism>
<comment type="caution">
    <text evidence="7">The sequence shown here is derived from an EMBL/GenBank/DDBJ whole genome shotgun (WGS) entry which is preliminary data.</text>
</comment>
<keyword evidence="2 4" id="KW-0547">Nucleotide-binding</keyword>
<dbReference type="RefSeq" id="WP_179634161.1">
    <property type="nucleotide sequence ID" value="NZ_JACCFH010000001.1"/>
</dbReference>
<comment type="subunit">
    <text evidence="4">Monomer. Interacts with the flagellar basal bodies.</text>
</comment>
<dbReference type="AlphaFoldDB" id="A0A7Y9R1T1"/>
<dbReference type="HAMAP" id="MF_01457">
    <property type="entry name" value="YcgR"/>
    <property type="match status" value="1"/>
</dbReference>
<dbReference type="GO" id="GO:0071973">
    <property type="term" value="P:bacterial-type flagellum-dependent cell motility"/>
    <property type="evidence" value="ECO:0007669"/>
    <property type="project" value="UniProtKB-UniRule"/>
</dbReference>
<name>A0A7Y9R1T1_9BURK</name>
<feature type="domain" description="Type III secretion system flagellar brake protein YcgR PilZN" evidence="6">
    <location>
        <begin position="27"/>
        <end position="131"/>
    </location>
</feature>
<dbReference type="Gene3D" id="2.40.10.220">
    <property type="entry name" value="predicted glycosyltransferase like domains"/>
    <property type="match status" value="1"/>
</dbReference>
<evidence type="ECO:0000256" key="3">
    <source>
        <dbReference type="ARBA" id="ARBA00023143"/>
    </source>
</evidence>
<dbReference type="Pfam" id="PF07238">
    <property type="entry name" value="PilZ"/>
    <property type="match status" value="1"/>
</dbReference>
<dbReference type="InterPro" id="IPR009875">
    <property type="entry name" value="PilZ_domain"/>
</dbReference>
<feature type="domain" description="PilZ" evidence="5">
    <location>
        <begin position="133"/>
        <end position="245"/>
    </location>
</feature>
<keyword evidence="8" id="KW-1185">Reference proteome</keyword>
<protein>
    <recommendedName>
        <fullName evidence="4">Flagellar brake protein YcgR</fullName>
    </recommendedName>
    <alternativeName>
        <fullName evidence="4">Cyclic di-GMP binding protein YcgR</fullName>
    </alternativeName>
</protein>
<comment type="function">
    <text evidence="4">Acts as a flagellar brake, regulating swimming and swarming in a bis-(3'-5') cyclic diguanylic acid (c-di-GMP)-dependent manner. Binds 1 c-di-GMP dimer per subunit. Increasing levels of c-di-GMP lead to decreased motility.</text>
</comment>
<comment type="similarity">
    <text evidence="4">Belongs to the YcgR family.</text>
</comment>
<sequence length="257" mass="28848">MTPPISPPTTSPDASAVEAVADASEHRVRALVEIRALLKQFVEGDVPLALTTPDGLNYATSLWAEDPQRGVLVFAADPRDEVVQRLTESHEVMATGYLDSVKVQFDLHDLVLVHGRSASAFNAQYPREVFRFQRRHAFRVRPVGRTQPHALLSHPDLARRQIDLRIVDISHTGVALMLNEELDLFRCGQMLPDAVIELDAATRLHVTLRVMHVSNVGLEPSQYRRIGCELVDLSAGAHKDLQRYLDHTQKRHRLLTL</sequence>
<evidence type="ECO:0000259" key="5">
    <source>
        <dbReference type="Pfam" id="PF07238"/>
    </source>
</evidence>
<dbReference type="GO" id="GO:0009425">
    <property type="term" value="C:bacterial-type flagellum basal body"/>
    <property type="evidence" value="ECO:0007669"/>
    <property type="project" value="UniProtKB-SubCell"/>
</dbReference>
<keyword evidence="7" id="KW-0966">Cell projection</keyword>
<reference evidence="7 8" key="1">
    <citation type="submission" date="2020-07" db="EMBL/GenBank/DDBJ databases">
        <title>Genomic Encyclopedia of Archaeal and Bacterial Type Strains, Phase II (KMG-II): from individual species to whole genera.</title>
        <authorList>
            <person name="Goeker M."/>
        </authorList>
    </citation>
    <scope>NUCLEOTIDE SEQUENCE [LARGE SCALE GENOMIC DNA]</scope>
    <source>
        <strain evidence="7 8">DSM 21226</strain>
    </source>
</reference>
<accession>A0A7Y9R1T1</accession>
<dbReference type="GO" id="GO:0035438">
    <property type="term" value="F:cyclic-di-GMP binding"/>
    <property type="evidence" value="ECO:0007669"/>
    <property type="project" value="UniProtKB-UniRule"/>
</dbReference>
<dbReference type="InterPro" id="IPR009926">
    <property type="entry name" value="T3SS_YcgR_PilZN"/>
</dbReference>
<keyword evidence="1 4" id="KW-0973">c-di-GMP</keyword>
<dbReference type="Proteomes" id="UP000518288">
    <property type="component" value="Unassembled WGS sequence"/>
</dbReference>
<keyword evidence="7" id="KW-0969">Cilium</keyword>
<keyword evidence="7" id="KW-0282">Flagellum</keyword>
<evidence type="ECO:0000256" key="1">
    <source>
        <dbReference type="ARBA" id="ARBA00022636"/>
    </source>
</evidence>
<dbReference type="InterPro" id="IPR012349">
    <property type="entry name" value="Split_barrel_FMN-bd"/>
</dbReference>
<evidence type="ECO:0000259" key="6">
    <source>
        <dbReference type="Pfam" id="PF07317"/>
    </source>
</evidence>
<dbReference type="Gene3D" id="2.30.110.10">
    <property type="entry name" value="Electron Transport, Fmn-binding Protein, Chain A"/>
    <property type="match status" value="1"/>
</dbReference>
<dbReference type="SUPFAM" id="SSF141371">
    <property type="entry name" value="PilZ domain-like"/>
    <property type="match status" value="1"/>
</dbReference>
<dbReference type="InterPro" id="IPR023787">
    <property type="entry name" value="T3SS_YcgR"/>
</dbReference>
<proteinExistence type="inferred from homology"/>